<gene>
    <name evidence="8" type="ORF">BN10_1520001</name>
</gene>
<evidence type="ECO:0000256" key="4">
    <source>
        <dbReference type="ARBA" id="ARBA00022989"/>
    </source>
</evidence>
<dbReference type="GO" id="GO:0005886">
    <property type="term" value="C:plasma membrane"/>
    <property type="evidence" value="ECO:0007669"/>
    <property type="project" value="UniProtKB-SubCell"/>
</dbReference>
<dbReference type="PANTHER" id="PTHR36115">
    <property type="entry name" value="PROLINE-RICH ANTIGEN HOMOLOG-RELATED"/>
    <property type="match status" value="1"/>
</dbReference>
<evidence type="ECO:0000313" key="8">
    <source>
        <dbReference type="EMBL" id="CCH69335.1"/>
    </source>
</evidence>
<dbReference type="STRING" id="1193181.BN10_1520001"/>
<comment type="caution">
    <text evidence="8">The sequence shown here is derived from an EMBL/GenBank/DDBJ whole genome shotgun (WGS) entry which is preliminary data.</text>
</comment>
<organism evidence="8 9">
    <name type="scientific">Phycicoccus elongatus Lp2</name>
    <dbReference type="NCBI Taxonomy" id="1193181"/>
    <lineage>
        <taxon>Bacteria</taxon>
        <taxon>Bacillati</taxon>
        <taxon>Actinomycetota</taxon>
        <taxon>Actinomycetes</taxon>
        <taxon>Micrococcales</taxon>
        <taxon>Intrasporangiaceae</taxon>
        <taxon>Phycicoccus</taxon>
    </lineage>
</organism>
<proteinExistence type="predicted"/>
<evidence type="ECO:0000256" key="5">
    <source>
        <dbReference type="ARBA" id="ARBA00023136"/>
    </source>
</evidence>
<dbReference type="Pfam" id="PF06271">
    <property type="entry name" value="RDD"/>
    <property type="match status" value="1"/>
</dbReference>
<dbReference type="InterPro" id="IPR051791">
    <property type="entry name" value="Pra-immunoreactive"/>
</dbReference>
<name>N0E0W5_9MICO</name>
<dbReference type="OrthoDB" id="9793824at2"/>
<evidence type="ECO:0000256" key="6">
    <source>
        <dbReference type="SAM" id="Phobius"/>
    </source>
</evidence>
<keyword evidence="5 6" id="KW-0472">Membrane</keyword>
<keyword evidence="2" id="KW-1003">Cell membrane</keyword>
<feature type="domain" description="RDD" evidence="7">
    <location>
        <begin position="13"/>
        <end position="159"/>
    </location>
</feature>
<evidence type="ECO:0000256" key="2">
    <source>
        <dbReference type="ARBA" id="ARBA00022475"/>
    </source>
</evidence>
<dbReference type="Proteomes" id="UP000013167">
    <property type="component" value="Unassembled WGS sequence"/>
</dbReference>
<evidence type="ECO:0000256" key="1">
    <source>
        <dbReference type="ARBA" id="ARBA00004651"/>
    </source>
</evidence>
<feature type="transmembrane region" description="Helical" evidence="6">
    <location>
        <begin position="21"/>
        <end position="44"/>
    </location>
</feature>
<protein>
    <submittedName>
        <fullName evidence="8">Proline rich antigenic protein</fullName>
    </submittedName>
</protein>
<evidence type="ECO:0000313" key="9">
    <source>
        <dbReference type="Proteomes" id="UP000013167"/>
    </source>
</evidence>
<reference evidence="8 9" key="1">
    <citation type="journal article" date="2013" name="ISME J.">
        <title>A metabolic model for members of the genus Tetrasphaera involved in enhanced biological phosphorus removal.</title>
        <authorList>
            <person name="Kristiansen R."/>
            <person name="Nguyen H.T.T."/>
            <person name="Saunders A.M."/>
            <person name="Nielsen J.L."/>
            <person name="Wimmer R."/>
            <person name="Le V.Q."/>
            <person name="McIlroy S.J."/>
            <person name="Petrovski S."/>
            <person name="Seviour R.J."/>
            <person name="Calteau A."/>
            <person name="Nielsen K.L."/>
            <person name="Nielsen P.H."/>
        </authorList>
    </citation>
    <scope>NUCLEOTIDE SEQUENCE [LARGE SCALE GENOMIC DNA]</scope>
    <source>
        <strain evidence="8 9">Lp2</strain>
    </source>
</reference>
<dbReference type="HOGENOM" id="CLU_053152_1_1_11"/>
<feature type="transmembrane region" description="Helical" evidence="6">
    <location>
        <begin position="64"/>
        <end position="87"/>
    </location>
</feature>
<sequence>MRYVEHHFGPVTTFADRIVPGLIDAALNLIGLIPMIIGIIVMATSAGGGSYDSYGNYQYDGGSGAGMAVGLVLLFGSFAVFFGIWLWNRVFKLGRTGQSVGKKIAGQKLINTTSGQPIGAGQSFVREVIHGLANQVVYLSYLWMLWDSNRQTLGDMVAKSTVIKVPKA</sequence>
<evidence type="ECO:0000256" key="3">
    <source>
        <dbReference type="ARBA" id="ARBA00022692"/>
    </source>
</evidence>
<dbReference type="EMBL" id="CAIZ01000060">
    <property type="protein sequence ID" value="CCH69335.1"/>
    <property type="molecule type" value="Genomic_DNA"/>
</dbReference>
<dbReference type="AlphaFoldDB" id="N0E0W5"/>
<keyword evidence="4 6" id="KW-1133">Transmembrane helix</keyword>
<keyword evidence="9" id="KW-1185">Reference proteome</keyword>
<dbReference type="eggNOG" id="COG1714">
    <property type="taxonomic scope" value="Bacteria"/>
</dbReference>
<accession>N0E0W5</accession>
<evidence type="ECO:0000259" key="7">
    <source>
        <dbReference type="Pfam" id="PF06271"/>
    </source>
</evidence>
<dbReference type="InterPro" id="IPR010432">
    <property type="entry name" value="RDD"/>
</dbReference>
<keyword evidence="3 6" id="KW-0812">Transmembrane</keyword>
<comment type="subcellular location">
    <subcellularLocation>
        <location evidence="1">Cell membrane</location>
        <topology evidence="1">Multi-pass membrane protein</topology>
    </subcellularLocation>
</comment>